<dbReference type="PROSITE" id="PS50082">
    <property type="entry name" value="WD_REPEATS_2"/>
    <property type="match status" value="1"/>
</dbReference>
<dbReference type="SMART" id="SM00320">
    <property type="entry name" value="WD40"/>
    <property type="match status" value="3"/>
</dbReference>
<protein>
    <recommendedName>
        <fullName evidence="3">F-box domain-containing protein</fullName>
    </recommendedName>
</protein>
<dbReference type="EMBL" id="HBHJ01000945">
    <property type="protein sequence ID" value="CAD9660683.1"/>
    <property type="molecule type" value="Transcribed_RNA"/>
</dbReference>
<accession>A0A7S2W0S9</accession>
<dbReference type="GO" id="GO:0000045">
    <property type="term" value="P:autophagosome assembly"/>
    <property type="evidence" value="ECO:0007669"/>
    <property type="project" value="TreeGrafter"/>
</dbReference>
<dbReference type="GO" id="GO:1990756">
    <property type="term" value="F:ubiquitin-like ligase-substrate adaptor activity"/>
    <property type="evidence" value="ECO:0007669"/>
    <property type="project" value="TreeGrafter"/>
</dbReference>
<dbReference type="PANTHER" id="PTHR22874:SF1">
    <property type="entry name" value="ACTIVATING MOLECULE IN BECN1-REGULATED AUTOPHAGY PROTEIN 1"/>
    <property type="match status" value="1"/>
</dbReference>
<keyword evidence="1" id="KW-0853">WD repeat</keyword>
<evidence type="ECO:0008006" key="3">
    <source>
        <dbReference type="Google" id="ProtNLM"/>
    </source>
</evidence>
<reference evidence="2" key="1">
    <citation type="submission" date="2021-01" db="EMBL/GenBank/DDBJ databases">
        <authorList>
            <person name="Corre E."/>
            <person name="Pelletier E."/>
            <person name="Niang G."/>
            <person name="Scheremetjew M."/>
            <person name="Finn R."/>
            <person name="Kale V."/>
            <person name="Holt S."/>
            <person name="Cochrane G."/>
            <person name="Meng A."/>
            <person name="Brown T."/>
            <person name="Cohen L."/>
        </authorList>
    </citation>
    <scope>NUCLEOTIDE SEQUENCE</scope>
    <source>
        <strain evidence="2">CCMP1243</strain>
    </source>
</reference>
<proteinExistence type="predicted"/>
<dbReference type="InterPro" id="IPR052596">
    <property type="entry name" value="AMBRA1_autophagy"/>
</dbReference>
<dbReference type="InterPro" id="IPR036322">
    <property type="entry name" value="WD40_repeat_dom_sf"/>
</dbReference>
<dbReference type="InterPro" id="IPR015943">
    <property type="entry name" value="WD40/YVTN_repeat-like_dom_sf"/>
</dbReference>
<feature type="repeat" description="WD" evidence="1">
    <location>
        <begin position="113"/>
        <end position="155"/>
    </location>
</feature>
<name>A0A7S2W0S9_9STRA</name>
<dbReference type="Gene3D" id="2.130.10.10">
    <property type="entry name" value="YVTN repeat-like/Quinoprotein amine dehydrogenase"/>
    <property type="match status" value="1"/>
</dbReference>
<dbReference type="InterPro" id="IPR001680">
    <property type="entry name" value="WD40_rpt"/>
</dbReference>
<dbReference type="PANTHER" id="PTHR22874">
    <property type="entry name" value="ACTIVATING MOLECULE IN BECN1-REGULATED AUTOPHAGY PROTEIN 1"/>
    <property type="match status" value="1"/>
</dbReference>
<dbReference type="GO" id="GO:0080008">
    <property type="term" value="C:Cul4-RING E3 ubiquitin ligase complex"/>
    <property type="evidence" value="ECO:0007669"/>
    <property type="project" value="TreeGrafter"/>
</dbReference>
<dbReference type="AlphaFoldDB" id="A0A7S2W0S9"/>
<sequence length="491" mass="53342">MAVSLDDVPELAIEKIMSYLAWPHAVSALVLSHRFHENAWARSSLWPVLQEQRAAVLLGSPQSYRRSRADLPRTAKSTIALAFSSDRKTLASTHGDHTVKIVDVVSSTVQATLEGHPRTPWTVKFHPFKPNIVASGCLGGQLRVWDTTNPNGLHHVNLPHPVISLSFHPDGTRLAAAAGTQLFIWEYSKGNLGLKIMLQTKVSLRCVRFLDQNRLLVGIRSRTPHDVGLTSYIRAARAQLHLFCYDQARIDSGAGLTDPVMIVKHALLYNDAGLDVTSDCRSVLTCAEFLSKPTMPPLSPCTPETFSASGELAVEPEEARQLPRVAHLIQVSLVPTTHAHPGSAAMQVDMDSEDWVQGEQGAQDEPRWQRGCGEIIRQTCLEGLWGASQGGTFVTSVKLSPTGEFVLLGCSRGNSENAEDGEGLASPNDQHPVAAVWRLGDMARMETLTSMASDEDDANVALFHPRPGAGVVYGTKQGHIACALAAAPYPW</sequence>
<organism evidence="2">
    <name type="scientific">Rhizochromulina marina</name>
    <dbReference type="NCBI Taxonomy" id="1034831"/>
    <lineage>
        <taxon>Eukaryota</taxon>
        <taxon>Sar</taxon>
        <taxon>Stramenopiles</taxon>
        <taxon>Ochrophyta</taxon>
        <taxon>Dictyochophyceae</taxon>
        <taxon>Rhizochromulinales</taxon>
        <taxon>Rhizochromulina</taxon>
    </lineage>
</organism>
<dbReference type="SUPFAM" id="SSF50978">
    <property type="entry name" value="WD40 repeat-like"/>
    <property type="match status" value="1"/>
</dbReference>
<evidence type="ECO:0000313" key="2">
    <source>
        <dbReference type="EMBL" id="CAD9660683.1"/>
    </source>
</evidence>
<evidence type="ECO:0000256" key="1">
    <source>
        <dbReference type="PROSITE-ProRule" id="PRU00221"/>
    </source>
</evidence>
<dbReference type="GO" id="GO:0000423">
    <property type="term" value="P:mitophagy"/>
    <property type="evidence" value="ECO:0007669"/>
    <property type="project" value="TreeGrafter"/>
</dbReference>
<gene>
    <name evidence="2" type="ORF">RMAR1173_LOCUS610</name>
</gene>
<dbReference type="Pfam" id="PF00400">
    <property type="entry name" value="WD40"/>
    <property type="match status" value="3"/>
</dbReference>